<organism evidence="1 2">
    <name type="scientific">Alkaliphilus metalliredigens (strain QYMF)</name>
    <dbReference type="NCBI Taxonomy" id="293826"/>
    <lineage>
        <taxon>Bacteria</taxon>
        <taxon>Bacillati</taxon>
        <taxon>Bacillota</taxon>
        <taxon>Clostridia</taxon>
        <taxon>Peptostreptococcales</taxon>
        <taxon>Natronincolaceae</taxon>
        <taxon>Alkaliphilus</taxon>
    </lineage>
</organism>
<sequence>MIDLIKLEKQKQHLNDVIINGNNKDKFKVLDLEAGTGKTLQAEISIANANRKSILVRERIKDCIESQDRINNIAGMDIAIAINSETVNAKQWETLQKQIKHYAVVIITHEKYKSLAIRSKDRQTFIQGREILVIDEFLNITNGNILSISKKWIDEFETLLQHRSLRNLFAECVDEIEDYLITIKKPQSFFNAKINVDKKINKLKQLAKENLDVKELQEQGHSKNEIVETIDNLKQFYNQTCVVEGKIIYCTNRKYRYWLLDNNVMLDASATLNKAYNLSPLFEISRQGAVFRHEKWSFLISKTNSTKSAKGRALDFYEVVNRVAGKLDNPLVVGNKDDSSHFQSDNINWFGNLTGSNQYRDLKDCIIAHNPNVPFRTYVLEYLYYSNIKLDNRTTWTGIKSGKGDEMVYRFKDKRFEDYRQGRNANEIYQAIKRVNRSMEYESKIFIFNNDMEVVNKVLKMFKGVKESAITEHDNVVEFEKSKQKEHLQEHNQNQKDNSYSTKFIDLMQEIKQGNHKELIDGRKIKKLVICEKVGLDINKFRRRIGNNADVLDYCNKNNILIKGQNVMVG</sequence>
<dbReference type="Proteomes" id="UP000001572">
    <property type="component" value="Chromosome"/>
</dbReference>
<dbReference type="AlphaFoldDB" id="A6TS22"/>
<dbReference type="RefSeq" id="WP_012063961.1">
    <property type="nucleotide sequence ID" value="NC_009633.1"/>
</dbReference>
<accession>A6TS22</accession>
<dbReference type="InterPro" id="IPR027417">
    <property type="entry name" value="P-loop_NTPase"/>
</dbReference>
<proteinExistence type="predicted"/>
<reference evidence="2" key="1">
    <citation type="journal article" date="2016" name="Genome Announc.">
        <title>Complete genome sequence of Alkaliphilus metalliredigens strain QYMF, an alkaliphilic and metal-reducing bacterium isolated from borax-contaminated leachate ponds.</title>
        <authorList>
            <person name="Hwang C."/>
            <person name="Copeland A."/>
            <person name="Lucas S."/>
            <person name="Lapidus A."/>
            <person name="Barry K."/>
            <person name="Detter J.C."/>
            <person name="Glavina Del Rio T."/>
            <person name="Hammon N."/>
            <person name="Israni S."/>
            <person name="Dalin E."/>
            <person name="Tice H."/>
            <person name="Pitluck S."/>
            <person name="Chertkov O."/>
            <person name="Brettin T."/>
            <person name="Bruce D."/>
            <person name="Han C."/>
            <person name="Schmutz J."/>
            <person name="Larimer F."/>
            <person name="Land M.L."/>
            <person name="Hauser L."/>
            <person name="Kyrpides N."/>
            <person name="Mikhailova N."/>
            <person name="Ye Q."/>
            <person name="Zhou J."/>
            <person name="Richardson P."/>
            <person name="Fields M.W."/>
        </authorList>
    </citation>
    <scope>NUCLEOTIDE SEQUENCE [LARGE SCALE GENOMIC DNA]</scope>
    <source>
        <strain evidence="2">QYMF</strain>
    </source>
</reference>
<dbReference type="HOGENOM" id="CLU_477897_0_0_9"/>
<evidence type="ECO:0000313" key="2">
    <source>
        <dbReference type="Proteomes" id="UP000001572"/>
    </source>
</evidence>
<gene>
    <name evidence="1" type="ordered locus">Amet_2840</name>
</gene>
<keyword evidence="2" id="KW-1185">Reference proteome</keyword>
<dbReference type="STRING" id="293826.Amet_2840"/>
<protein>
    <submittedName>
        <fullName evidence="1">Uncharacterized protein</fullName>
    </submittedName>
</protein>
<name>A6TS22_ALKMQ</name>
<dbReference type="EMBL" id="CP000724">
    <property type="protein sequence ID" value="ABR48990.1"/>
    <property type="molecule type" value="Genomic_DNA"/>
</dbReference>
<dbReference type="OrthoDB" id="1805550at2"/>
<dbReference type="eggNOG" id="COG1061">
    <property type="taxonomic scope" value="Bacteria"/>
</dbReference>
<dbReference type="SUPFAM" id="SSF52540">
    <property type="entry name" value="P-loop containing nucleoside triphosphate hydrolases"/>
    <property type="match status" value="1"/>
</dbReference>
<evidence type="ECO:0000313" key="1">
    <source>
        <dbReference type="EMBL" id="ABR48990.1"/>
    </source>
</evidence>
<dbReference type="KEGG" id="amt:Amet_2840"/>